<dbReference type="Gene3D" id="3.40.630.30">
    <property type="match status" value="1"/>
</dbReference>
<evidence type="ECO:0000259" key="3">
    <source>
        <dbReference type="PROSITE" id="PS51186"/>
    </source>
</evidence>
<dbReference type="SUPFAM" id="SSF55729">
    <property type="entry name" value="Acyl-CoA N-acyltransferases (Nat)"/>
    <property type="match status" value="1"/>
</dbReference>
<sequence length="168" mass="18209">MIIRPEEPGDIAAIHTVTIAAFKDHPHSEQTEHLIIDRLRVAGMLHLSLVAELQGEVVGHAAFSRVELSDGSRDWFGLGPISVLPSHHGQGIGGALIRRGLDRLREQAAAGCVVMGDPDFYRKFGFRNDPRFVLKDCAPQYFLAQPLSSAGGSGMVIYNAAFYAGADE</sequence>
<dbReference type="InterPro" id="IPR050832">
    <property type="entry name" value="Bact_Acetyltransf"/>
</dbReference>
<dbReference type="CDD" id="cd04301">
    <property type="entry name" value="NAT_SF"/>
    <property type="match status" value="1"/>
</dbReference>
<keyword evidence="1 4" id="KW-0808">Transferase</keyword>
<feature type="domain" description="N-acetyltransferase" evidence="3">
    <location>
        <begin position="1"/>
        <end position="148"/>
    </location>
</feature>
<accession>A0A1C7NYU2</accession>
<evidence type="ECO:0000256" key="1">
    <source>
        <dbReference type="ARBA" id="ARBA00022679"/>
    </source>
</evidence>
<gene>
    <name evidence="4" type="ORF">ADU59_18320</name>
</gene>
<evidence type="ECO:0000256" key="2">
    <source>
        <dbReference type="ARBA" id="ARBA00023315"/>
    </source>
</evidence>
<name>A0A1C7NYU2_9HYPH</name>
<dbReference type="PROSITE" id="PS51186">
    <property type="entry name" value="GNAT"/>
    <property type="match status" value="1"/>
</dbReference>
<evidence type="ECO:0000313" key="5">
    <source>
        <dbReference type="Proteomes" id="UP000093111"/>
    </source>
</evidence>
<dbReference type="RefSeq" id="WP_068955586.1">
    <property type="nucleotide sequence ID" value="NZ_LGLV01000011.1"/>
</dbReference>
<reference evidence="4 5" key="1">
    <citation type="journal article" date="2016" name="Syst. Appl. Microbiol.">
        <title>Pararhizobium polonicum sp. nov. isolated from tumors on stone fruit rootstocks.</title>
        <authorList>
            <person name="Pulawska J."/>
            <person name="Kuzmanovic N."/>
            <person name="Willems A."/>
            <person name="Pothier J.F."/>
        </authorList>
    </citation>
    <scope>NUCLEOTIDE SEQUENCE [LARGE SCALE GENOMIC DNA]</scope>
    <source>
        <strain evidence="4 5">F5.1</strain>
    </source>
</reference>
<evidence type="ECO:0000313" key="4">
    <source>
        <dbReference type="EMBL" id="OBZ94140.1"/>
    </source>
</evidence>
<keyword evidence="5" id="KW-1185">Reference proteome</keyword>
<dbReference type="InterPro" id="IPR000182">
    <property type="entry name" value="GNAT_dom"/>
</dbReference>
<dbReference type="STRING" id="1612624.ADU59_18320"/>
<dbReference type="EMBL" id="LGLV01000011">
    <property type="protein sequence ID" value="OBZ94140.1"/>
    <property type="molecule type" value="Genomic_DNA"/>
</dbReference>
<dbReference type="AlphaFoldDB" id="A0A1C7NYU2"/>
<dbReference type="Pfam" id="PF00583">
    <property type="entry name" value="Acetyltransf_1"/>
    <property type="match status" value="1"/>
</dbReference>
<dbReference type="InterPro" id="IPR016181">
    <property type="entry name" value="Acyl_CoA_acyltransferase"/>
</dbReference>
<dbReference type="GO" id="GO:0016747">
    <property type="term" value="F:acyltransferase activity, transferring groups other than amino-acyl groups"/>
    <property type="evidence" value="ECO:0007669"/>
    <property type="project" value="InterPro"/>
</dbReference>
<protein>
    <submittedName>
        <fullName evidence="4">GCN5 family acetyltransferase</fullName>
    </submittedName>
</protein>
<organism evidence="4 5">
    <name type="scientific">Pararhizobium polonicum</name>
    <dbReference type="NCBI Taxonomy" id="1612624"/>
    <lineage>
        <taxon>Bacteria</taxon>
        <taxon>Pseudomonadati</taxon>
        <taxon>Pseudomonadota</taxon>
        <taxon>Alphaproteobacteria</taxon>
        <taxon>Hyphomicrobiales</taxon>
        <taxon>Rhizobiaceae</taxon>
        <taxon>Rhizobium/Agrobacterium group</taxon>
        <taxon>Pararhizobium</taxon>
    </lineage>
</organism>
<dbReference type="PANTHER" id="PTHR43877">
    <property type="entry name" value="AMINOALKYLPHOSPHONATE N-ACETYLTRANSFERASE-RELATED-RELATED"/>
    <property type="match status" value="1"/>
</dbReference>
<proteinExistence type="predicted"/>
<comment type="caution">
    <text evidence="4">The sequence shown here is derived from an EMBL/GenBank/DDBJ whole genome shotgun (WGS) entry which is preliminary data.</text>
</comment>
<keyword evidence="2" id="KW-0012">Acyltransferase</keyword>
<dbReference type="Proteomes" id="UP000093111">
    <property type="component" value="Unassembled WGS sequence"/>
</dbReference>
<dbReference type="OrthoDB" id="9797178at2"/>